<keyword evidence="5" id="KW-0029">Amino-acid transport</keyword>
<keyword evidence="2" id="KW-0813">Transport</keyword>
<keyword evidence="4 7" id="KW-0067">ATP-binding</keyword>
<dbReference type="SMART" id="SM00382">
    <property type="entry name" value="AAA"/>
    <property type="match status" value="1"/>
</dbReference>
<comment type="caution">
    <text evidence="7">The sequence shown here is derived from an EMBL/GenBank/DDBJ whole genome shotgun (WGS) entry which is preliminary data.</text>
</comment>
<dbReference type="InterPro" id="IPR052156">
    <property type="entry name" value="BCAA_Transport_ATP-bd_LivF"/>
</dbReference>
<keyword evidence="8" id="KW-1185">Reference proteome</keyword>
<dbReference type="InterPro" id="IPR027417">
    <property type="entry name" value="P-loop_NTPase"/>
</dbReference>
<dbReference type="InterPro" id="IPR017871">
    <property type="entry name" value="ABC_transporter-like_CS"/>
</dbReference>
<gene>
    <name evidence="7" type="ORF">GCM10009547_25200</name>
</gene>
<comment type="similarity">
    <text evidence="1">Belongs to the ABC transporter superfamily.</text>
</comment>
<evidence type="ECO:0000256" key="5">
    <source>
        <dbReference type="ARBA" id="ARBA00022970"/>
    </source>
</evidence>
<evidence type="ECO:0000259" key="6">
    <source>
        <dbReference type="PROSITE" id="PS50893"/>
    </source>
</evidence>
<keyword evidence="3" id="KW-0547">Nucleotide-binding</keyword>
<dbReference type="PROSITE" id="PS00211">
    <property type="entry name" value="ABC_TRANSPORTER_1"/>
    <property type="match status" value="1"/>
</dbReference>
<evidence type="ECO:0000313" key="8">
    <source>
        <dbReference type="Proteomes" id="UP001500957"/>
    </source>
</evidence>
<evidence type="ECO:0000313" key="7">
    <source>
        <dbReference type="EMBL" id="GAA0621443.1"/>
    </source>
</evidence>
<evidence type="ECO:0000256" key="1">
    <source>
        <dbReference type="ARBA" id="ARBA00005417"/>
    </source>
</evidence>
<feature type="domain" description="ABC transporter" evidence="6">
    <location>
        <begin position="3"/>
        <end position="231"/>
    </location>
</feature>
<dbReference type="PANTHER" id="PTHR43820:SF4">
    <property type="entry name" value="HIGH-AFFINITY BRANCHED-CHAIN AMINO ACID TRANSPORT ATP-BINDING PROTEIN LIVF"/>
    <property type="match status" value="1"/>
</dbReference>
<dbReference type="InterPro" id="IPR003593">
    <property type="entry name" value="AAA+_ATPase"/>
</dbReference>
<organism evidence="7 8">
    <name type="scientific">Sporichthya brevicatena</name>
    <dbReference type="NCBI Taxonomy" id="171442"/>
    <lineage>
        <taxon>Bacteria</taxon>
        <taxon>Bacillati</taxon>
        <taxon>Actinomycetota</taxon>
        <taxon>Actinomycetes</taxon>
        <taxon>Sporichthyales</taxon>
        <taxon>Sporichthyaceae</taxon>
        <taxon>Sporichthya</taxon>
    </lineage>
</organism>
<dbReference type="SUPFAM" id="SSF52540">
    <property type="entry name" value="P-loop containing nucleoside triphosphate hydrolases"/>
    <property type="match status" value="1"/>
</dbReference>
<dbReference type="RefSeq" id="WP_344605197.1">
    <property type="nucleotide sequence ID" value="NZ_BAAAHE010000019.1"/>
</dbReference>
<dbReference type="GO" id="GO:0005524">
    <property type="term" value="F:ATP binding"/>
    <property type="evidence" value="ECO:0007669"/>
    <property type="project" value="UniProtKB-KW"/>
</dbReference>
<dbReference type="PROSITE" id="PS50893">
    <property type="entry name" value="ABC_TRANSPORTER_2"/>
    <property type="match status" value="1"/>
</dbReference>
<dbReference type="CDD" id="cd03224">
    <property type="entry name" value="ABC_TM1139_LivF_branched"/>
    <property type="match status" value="1"/>
</dbReference>
<dbReference type="Pfam" id="PF00005">
    <property type="entry name" value="ABC_tran"/>
    <property type="match status" value="1"/>
</dbReference>
<sequence>MTLELRHLQAGYGRAQVLHDVNLTVPAGAAVALLGSNGAGKTTLLKTIAGLVHPTAGEVRWNDRVQGTRTPHARVADGICLIPEGRGIFRNLTVAENLAMHTRGRNKARAIETATRYFPVLGQRLSQTAGTMSGGQQQMLAVARALVTQPQLLMIDELSVGLAPVVIDEIFAAVEMLRAEGRSLLVVEQYVHRALAIADYVYILQKGRIVFVGEPAQCRSGTIFERYLGEGVA</sequence>
<dbReference type="PANTHER" id="PTHR43820">
    <property type="entry name" value="HIGH-AFFINITY BRANCHED-CHAIN AMINO ACID TRANSPORT ATP-BINDING PROTEIN LIVF"/>
    <property type="match status" value="1"/>
</dbReference>
<protein>
    <submittedName>
        <fullName evidence="7">ABC transporter ATP-binding protein</fullName>
    </submittedName>
</protein>
<dbReference type="EMBL" id="BAAAHE010000019">
    <property type="protein sequence ID" value="GAA0621443.1"/>
    <property type="molecule type" value="Genomic_DNA"/>
</dbReference>
<accession>A0ABP3S3S5</accession>
<evidence type="ECO:0000256" key="3">
    <source>
        <dbReference type="ARBA" id="ARBA00022741"/>
    </source>
</evidence>
<proteinExistence type="inferred from homology"/>
<evidence type="ECO:0000256" key="4">
    <source>
        <dbReference type="ARBA" id="ARBA00022840"/>
    </source>
</evidence>
<dbReference type="InterPro" id="IPR003439">
    <property type="entry name" value="ABC_transporter-like_ATP-bd"/>
</dbReference>
<reference evidence="8" key="1">
    <citation type="journal article" date="2019" name="Int. J. Syst. Evol. Microbiol.">
        <title>The Global Catalogue of Microorganisms (GCM) 10K type strain sequencing project: providing services to taxonomists for standard genome sequencing and annotation.</title>
        <authorList>
            <consortium name="The Broad Institute Genomics Platform"/>
            <consortium name="The Broad Institute Genome Sequencing Center for Infectious Disease"/>
            <person name="Wu L."/>
            <person name="Ma J."/>
        </authorList>
    </citation>
    <scope>NUCLEOTIDE SEQUENCE [LARGE SCALE GENOMIC DNA]</scope>
    <source>
        <strain evidence="8">JCM 10671</strain>
    </source>
</reference>
<dbReference type="Proteomes" id="UP001500957">
    <property type="component" value="Unassembled WGS sequence"/>
</dbReference>
<evidence type="ECO:0000256" key="2">
    <source>
        <dbReference type="ARBA" id="ARBA00022448"/>
    </source>
</evidence>
<dbReference type="Gene3D" id="3.40.50.300">
    <property type="entry name" value="P-loop containing nucleotide triphosphate hydrolases"/>
    <property type="match status" value="1"/>
</dbReference>
<name>A0ABP3S3S5_9ACTN</name>